<dbReference type="PANTHER" id="PTHR13104">
    <property type="entry name" value="MED-6-RELATED"/>
    <property type="match status" value="1"/>
</dbReference>
<dbReference type="GO" id="GO:0003712">
    <property type="term" value="F:transcription coregulator activity"/>
    <property type="evidence" value="ECO:0007669"/>
    <property type="project" value="InterPro"/>
</dbReference>
<keyword evidence="5 6" id="KW-0539">Nucleus</keyword>
<keyword evidence="3 6" id="KW-0805">Transcription regulation</keyword>
<evidence type="ECO:0000256" key="4">
    <source>
        <dbReference type="ARBA" id="ARBA00023163"/>
    </source>
</evidence>
<dbReference type="GO" id="GO:0006357">
    <property type="term" value="P:regulation of transcription by RNA polymerase II"/>
    <property type="evidence" value="ECO:0007669"/>
    <property type="project" value="InterPro"/>
</dbReference>
<keyword evidence="4 6" id="KW-0804">Transcription</keyword>
<reference evidence="9" key="1">
    <citation type="submission" date="2022-11" db="UniProtKB">
        <authorList>
            <consortium name="WormBaseParasite"/>
        </authorList>
    </citation>
    <scope>IDENTIFICATION</scope>
</reference>
<dbReference type="Proteomes" id="UP000887540">
    <property type="component" value="Unplaced"/>
</dbReference>
<dbReference type="InterPro" id="IPR007018">
    <property type="entry name" value="Mediator_Med6"/>
</dbReference>
<sequence length="365" mass="40077">MMHHPSLGPGPGRFMQSSQPPPANLLEQSFKNPAWPPNMINAENVLDYFCDPGNIFYDKISDNEQIRMQNLTTTQPLHELLLQMKGIQFVVCGASPPLFVICKQRRTSPTHVQPLCYYYVLNGVVYQCPDMYTLVQNRLASAVDPLKNALSQSLEYLRFNVAKGYSWEFKDPPAKRNTEEEEKKEDEENPLQARSNIYQRTRTNQLLQILFEKFPQGTNLEIDYGENPPANVEPNLENVRSNSRMMTDSSLPIRDNIPEAPGPSGVPIPLTSNAPSVSSIHSDGTLPATLNSSLSGALNGPASVPQMAQSQVNGNGNRPASVPGPASREGATGTPMAEGLSAAEQTGSSSTHPHSQTAPRKRLPE</sequence>
<evidence type="ECO:0000256" key="3">
    <source>
        <dbReference type="ARBA" id="ARBA00023015"/>
    </source>
</evidence>
<dbReference type="InterPro" id="IPR038566">
    <property type="entry name" value="Mediator_Med6_sf"/>
</dbReference>
<feature type="region of interest" description="Disordered" evidence="7">
    <location>
        <begin position="220"/>
        <end position="365"/>
    </location>
</feature>
<comment type="subcellular location">
    <subcellularLocation>
        <location evidence="1 6">Nucleus</location>
    </subcellularLocation>
</comment>
<feature type="region of interest" description="Disordered" evidence="7">
    <location>
        <begin position="170"/>
        <end position="195"/>
    </location>
</feature>
<accession>A0A914D3V3</accession>
<proteinExistence type="inferred from homology"/>
<comment type="subunit">
    <text evidence="6">Component of the Mediator complex.</text>
</comment>
<keyword evidence="8" id="KW-1185">Reference proteome</keyword>
<feature type="region of interest" description="Disordered" evidence="7">
    <location>
        <begin position="1"/>
        <end position="28"/>
    </location>
</feature>
<dbReference type="WBParaSite" id="ACRNAN_scaffold1738.g11725.t1">
    <property type="protein sequence ID" value="ACRNAN_scaffold1738.g11725.t1"/>
    <property type="gene ID" value="ACRNAN_scaffold1738.g11725"/>
</dbReference>
<evidence type="ECO:0000256" key="6">
    <source>
        <dbReference type="RuleBase" id="RU364143"/>
    </source>
</evidence>
<dbReference type="Pfam" id="PF04934">
    <property type="entry name" value="Med6"/>
    <property type="match status" value="1"/>
</dbReference>
<feature type="compositionally biased region" description="Acidic residues" evidence="7">
    <location>
        <begin position="179"/>
        <end position="189"/>
    </location>
</feature>
<feature type="compositionally biased region" description="Polar residues" evidence="7">
    <location>
        <begin position="306"/>
        <end position="318"/>
    </location>
</feature>
<dbReference type="AlphaFoldDB" id="A0A914D3V3"/>
<protein>
    <recommendedName>
        <fullName evidence="6">Mediator of RNA polymerase II transcription subunit 6</fullName>
    </recommendedName>
    <alternativeName>
        <fullName evidence="6">Mediator complex subunit 6</fullName>
    </alternativeName>
</protein>
<dbReference type="GO" id="GO:0016592">
    <property type="term" value="C:mediator complex"/>
    <property type="evidence" value="ECO:0007669"/>
    <property type="project" value="InterPro"/>
</dbReference>
<name>A0A914D3V3_9BILA</name>
<evidence type="ECO:0000313" key="8">
    <source>
        <dbReference type="Proteomes" id="UP000887540"/>
    </source>
</evidence>
<feature type="compositionally biased region" description="Polar residues" evidence="7">
    <location>
        <begin position="238"/>
        <end position="250"/>
    </location>
</feature>
<organism evidence="8 9">
    <name type="scientific">Acrobeloides nanus</name>
    <dbReference type="NCBI Taxonomy" id="290746"/>
    <lineage>
        <taxon>Eukaryota</taxon>
        <taxon>Metazoa</taxon>
        <taxon>Ecdysozoa</taxon>
        <taxon>Nematoda</taxon>
        <taxon>Chromadorea</taxon>
        <taxon>Rhabditida</taxon>
        <taxon>Tylenchina</taxon>
        <taxon>Cephalobomorpha</taxon>
        <taxon>Cephaloboidea</taxon>
        <taxon>Cephalobidae</taxon>
        <taxon>Acrobeloides</taxon>
    </lineage>
</organism>
<evidence type="ECO:0000313" key="9">
    <source>
        <dbReference type="WBParaSite" id="ACRNAN_scaffold1738.g11725.t1"/>
    </source>
</evidence>
<comment type="function">
    <text evidence="6">Component of the Mediator complex, a coactivator involved in the regulated transcription of nearly all RNA polymerase II-dependent genes. Mediator functions as a bridge to convey information from gene-specific regulatory proteins to the basal RNA polymerase II transcription machinery. Mediator is recruited to promoters by direct interactions with regulatory proteins and serves as a scaffold for the assembly of a functional preinitiation complex with RNA polymerase II and the general transcription factors.</text>
</comment>
<evidence type="ECO:0000256" key="2">
    <source>
        <dbReference type="ARBA" id="ARBA00007526"/>
    </source>
</evidence>
<evidence type="ECO:0000256" key="7">
    <source>
        <dbReference type="SAM" id="MobiDB-lite"/>
    </source>
</evidence>
<gene>
    <name evidence="6" type="primary">MED6</name>
</gene>
<comment type="similarity">
    <text evidence="2 6">Belongs to the Mediator complex subunit 6 family.</text>
</comment>
<evidence type="ECO:0000256" key="5">
    <source>
        <dbReference type="ARBA" id="ARBA00023242"/>
    </source>
</evidence>
<dbReference type="Gene3D" id="3.10.450.580">
    <property type="entry name" value="Mediator complex, subunit Med6"/>
    <property type="match status" value="1"/>
</dbReference>
<feature type="compositionally biased region" description="Polar residues" evidence="7">
    <location>
        <begin position="270"/>
        <end position="296"/>
    </location>
</feature>
<feature type="compositionally biased region" description="Polar residues" evidence="7">
    <location>
        <begin position="343"/>
        <end position="358"/>
    </location>
</feature>
<keyword evidence="6" id="KW-0010">Activator</keyword>
<evidence type="ECO:0000256" key="1">
    <source>
        <dbReference type="ARBA" id="ARBA00004123"/>
    </source>
</evidence>